<accession>A0A3G8ZP36</accession>
<evidence type="ECO:0000256" key="2">
    <source>
        <dbReference type="SAM" id="SignalP"/>
    </source>
</evidence>
<feature type="signal peptide" evidence="2">
    <location>
        <begin position="1"/>
        <end position="19"/>
    </location>
</feature>
<organism evidence="5 6">
    <name type="scientific">Nakamurella antarctica</name>
    <dbReference type="NCBI Taxonomy" id="1902245"/>
    <lineage>
        <taxon>Bacteria</taxon>
        <taxon>Bacillati</taxon>
        <taxon>Actinomycetota</taxon>
        <taxon>Actinomycetes</taxon>
        <taxon>Nakamurellales</taxon>
        <taxon>Nakamurellaceae</taxon>
        <taxon>Nakamurella</taxon>
    </lineage>
</organism>
<protein>
    <submittedName>
        <fullName evidence="5">LytR family transcriptional regulator</fullName>
    </submittedName>
</protein>
<dbReference type="EMBL" id="CP034170">
    <property type="protein sequence ID" value="AZI58535.1"/>
    <property type="molecule type" value="Genomic_DNA"/>
</dbReference>
<name>A0A3G8ZP36_9ACTN</name>
<dbReference type="OrthoDB" id="9782542at2"/>
<dbReference type="Gene3D" id="3.40.630.190">
    <property type="entry name" value="LCP protein"/>
    <property type="match status" value="1"/>
</dbReference>
<dbReference type="InterPro" id="IPR050922">
    <property type="entry name" value="LytR/CpsA/Psr_CW_biosynth"/>
</dbReference>
<evidence type="ECO:0000313" key="5">
    <source>
        <dbReference type="EMBL" id="AZI58535.1"/>
    </source>
</evidence>
<keyword evidence="2" id="KW-0732">Signal</keyword>
<evidence type="ECO:0000256" key="1">
    <source>
        <dbReference type="ARBA" id="ARBA00006068"/>
    </source>
</evidence>
<gene>
    <name evidence="5" type="ORF">EH165_10745</name>
</gene>
<feature type="domain" description="LytR/CpsA/Psr regulator C-terminal" evidence="4">
    <location>
        <begin position="366"/>
        <end position="452"/>
    </location>
</feature>
<dbReference type="InterPro" id="IPR027381">
    <property type="entry name" value="LytR/CpsA/Psr_C"/>
</dbReference>
<evidence type="ECO:0000313" key="6">
    <source>
        <dbReference type="Proteomes" id="UP000268084"/>
    </source>
</evidence>
<sequence>MALISAAVLVVSGFGTVVAATAGQQEAGLTNPCDAAGACPGQTILLVGSDARVDAQGNPLSAEALKQVATEADGGGTSTDTMMLIHIPEGGGKATAVSIPRDVWIANPPPGPSDSDASALVKYDANKVNSYYGSAKFFTQVRLVAEGVTDQPTVERESNNAGRKMLISVLENFTGIHIDNYAEVNLYGFYLLSNALGGVPVCLVNAVNDPFSGAVFPAGPQEVQGTAALSFVRQRHGLPNGDLDRVKRQQAFLSGAISKVLSVGTVTKIPELLSAADKSIVLSEGFSLLQLANQMQSMSTGNIIFATLPTHGSESSTEKDALAVDVPEVQALFASIKNETASTQGPAAQSDPAAPTQTLDPVSIIVDVQNGTITSGMAKAVSDEVAAAKYTRGQISDFPGVSEGNEQSSTTIRFSPGGEAAAAGVKAALGYGELQPDSSVDAGHVLVVVGTDRSAKPSGLRNSAPFVSAPPASLYAAPGDGSITAAQPGCVN</sequence>
<dbReference type="Pfam" id="PF03816">
    <property type="entry name" value="LytR_cpsA_psr"/>
    <property type="match status" value="1"/>
</dbReference>
<feature type="chain" id="PRO_5018304718" evidence="2">
    <location>
        <begin position="20"/>
        <end position="492"/>
    </location>
</feature>
<proteinExistence type="inferred from homology"/>
<dbReference type="PANTHER" id="PTHR33392:SF6">
    <property type="entry name" value="POLYISOPRENYL-TEICHOIC ACID--PEPTIDOGLYCAN TEICHOIC ACID TRANSFERASE TAGU"/>
    <property type="match status" value="1"/>
</dbReference>
<evidence type="ECO:0000259" key="4">
    <source>
        <dbReference type="Pfam" id="PF13399"/>
    </source>
</evidence>
<dbReference type="Proteomes" id="UP000268084">
    <property type="component" value="Chromosome"/>
</dbReference>
<dbReference type="Pfam" id="PF13399">
    <property type="entry name" value="LytR_C"/>
    <property type="match status" value="1"/>
</dbReference>
<dbReference type="InterPro" id="IPR004474">
    <property type="entry name" value="LytR_CpsA_psr"/>
</dbReference>
<dbReference type="KEGG" id="nak:EH165_10745"/>
<reference evidence="5 6" key="2">
    <citation type="submission" date="2018-12" db="EMBL/GenBank/DDBJ databases">
        <title>Nakamurella antarcticus sp. nov., isolated from Antarctica South Shetland Islands soil.</title>
        <authorList>
            <person name="Peng F."/>
        </authorList>
    </citation>
    <scope>NUCLEOTIDE SEQUENCE [LARGE SCALE GENOMIC DNA]</scope>
    <source>
        <strain evidence="5 6">S14-144</strain>
    </source>
</reference>
<dbReference type="Gene3D" id="3.30.70.2390">
    <property type="match status" value="1"/>
</dbReference>
<dbReference type="AlphaFoldDB" id="A0A3G8ZP36"/>
<evidence type="ECO:0000259" key="3">
    <source>
        <dbReference type="Pfam" id="PF03816"/>
    </source>
</evidence>
<keyword evidence="6" id="KW-1185">Reference proteome</keyword>
<feature type="domain" description="Cell envelope-related transcriptional attenuator" evidence="3">
    <location>
        <begin position="79"/>
        <end position="261"/>
    </location>
</feature>
<dbReference type="NCBIfam" id="TIGR00350">
    <property type="entry name" value="lytR_cpsA_psr"/>
    <property type="match status" value="1"/>
</dbReference>
<dbReference type="PANTHER" id="PTHR33392">
    <property type="entry name" value="POLYISOPRENYL-TEICHOIC ACID--PEPTIDOGLYCAN TEICHOIC ACID TRANSFERASE TAGU"/>
    <property type="match status" value="1"/>
</dbReference>
<comment type="similarity">
    <text evidence="1">Belongs to the LytR/CpsA/Psr (LCP) family.</text>
</comment>
<reference evidence="5 6" key="1">
    <citation type="submission" date="2018-11" db="EMBL/GenBank/DDBJ databases">
        <authorList>
            <person name="Da X."/>
        </authorList>
    </citation>
    <scope>NUCLEOTIDE SEQUENCE [LARGE SCALE GENOMIC DNA]</scope>
    <source>
        <strain evidence="5 6">S14-144</strain>
    </source>
</reference>
<dbReference type="RefSeq" id="WP_124799444.1">
    <property type="nucleotide sequence ID" value="NZ_CP034170.1"/>
</dbReference>